<dbReference type="InterPro" id="IPR006141">
    <property type="entry name" value="Intein_N"/>
</dbReference>
<dbReference type="Proteomes" id="UP001215549">
    <property type="component" value="Chromosome"/>
</dbReference>
<dbReference type="EMBL" id="CP067140">
    <property type="protein sequence ID" value="WCR05242.1"/>
    <property type="molecule type" value="Genomic_DNA"/>
</dbReference>
<accession>A0ABY7SGN8</accession>
<protein>
    <submittedName>
        <fullName evidence="2">Hint domain-containing protein</fullName>
    </submittedName>
</protein>
<name>A0ABY7SGN8_9RHOB</name>
<sequence>MFVTFEDGERVYIPGSWQFAIVRPASGGPEELLIEYNQEFMDNLATEMAIHGQPASLDAGYTSADGEFPLNGGNGALLASTIMDSDSGAPVPCFARGTLISTDRGAVAVEELREGDLILTGDNGLQPIRWIGSRRLSAAELRARPNIRPIRIREGALGKNTPSRDLLVSPQHRVLVRSKIAQRMFGTMEILVAAKHLVEIEGIEIAEDVHEVEYFHMLFDRHEVVFANAAETESLYTGPEALKSVGMAAREEIFTLFPELRNRDHAGQRPDSARPLSSGRTARQLAMRHLRQNQPLLIAG</sequence>
<gene>
    <name evidence="2" type="ORF">JHX88_10085</name>
</gene>
<organism evidence="2 3">
    <name type="scientific">Paracoccus saliphilus</name>
    <dbReference type="NCBI Taxonomy" id="405559"/>
    <lineage>
        <taxon>Bacteria</taxon>
        <taxon>Pseudomonadati</taxon>
        <taxon>Pseudomonadota</taxon>
        <taxon>Alphaproteobacteria</taxon>
        <taxon>Rhodobacterales</taxon>
        <taxon>Paracoccaceae</taxon>
        <taxon>Paracoccus</taxon>
    </lineage>
</organism>
<dbReference type="InterPro" id="IPR028992">
    <property type="entry name" value="Hedgehog/Intein_dom"/>
</dbReference>
<keyword evidence="3" id="KW-1185">Reference proteome</keyword>
<reference evidence="2 3" key="1">
    <citation type="submission" date="2021-01" db="EMBL/GenBank/DDBJ databases">
        <title>Biogeographic distribution of Paracoccus.</title>
        <authorList>
            <person name="Hollensteiner J."/>
            <person name="Leineberger J."/>
            <person name="Brinkhoff T."/>
            <person name="Daniel R."/>
        </authorList>
    </citation>
    <scope>NUCLEOTIDE SEQUENCE [LARGE SCALE GENOMIC DNA]</scope>
    <source>
        <strain evidence="2 3">DSM 18447</strain>
    </source>
</reference>
<dbReference type="SUPFAM" id="SSF51294">
    <property type="entry name" value="Hedgehog/intein (Hint) domain"/>
    <property type="match status" value="1"/>
</dbReference>
<dbReference type="Gene3D" id="2.170.16.10">
    <property type="entry name" value="Hedgehog/Intein (Hint) domain"/>
    <property type="match status" value="1"/>
</dbReference>
<dbReference type="InterPro" id="IPR036844">
    <property type="entry name" value="Hint_dom_sf"/>
</dbReference>
<evidence type="ECO:0000259" key="1">
    <source>
        <dbReference type="Pfam" id="PF13403"/>
    </source>
</evidence>
<feature type="domain" description="Hedgehog/Intein (Hint)" evidence="1">
    <location>
        <begin position="92"/>
        <end position="238"/>
    </location>
</feature>
<proteinExistence type="predicted"/>
<dbReference type="PROSITE" id="PS50817">
    <property type="entry name" value="INTEIN_N_TER"/>
    <property type="match status" value="1"/>
</dbReference>
<evidence type="ECO:0000313" key="2">
    <source>
        <dbReference type="EMBL" id="WCR05242.1"/>
    </source>
</evidence>
<evidence type="ECO:0000313" key="3">
    <source>
        <dbReference type="Proteomes" id="UP001215549"/>
    </source>
</evidence>
<dbReference type="Pfam" id="PF13403">
    <property type="entry name" value="Hint_2"/>
    <property type="match status" value="1"/>
</dbReference>